<protein>
    <recommendedName>
        <fullName evidence="3">Outer membrane protein beta-barrel domain-containing protein</fullName>
    </recommendedName>
</protein>
<evidence type="ECO:0000256" key="1">
    <source>
        <dbReference type="ARBA" id="ARBA00022729"/>
    </source>
</evidence>
<name>A0A918MLD3_9FLAO</name>
<accession>A0A918MLD3</accession>
<reference evidence="4" key="2">
    <citation type="submission" date="2020-09" db="EMBL/GenBank/DDBJ databases">
        <authorList>
            <person name="Sun Q."/>
            <person name="Kim S."/>
        </authorList>
    </citation>
    <scope>NUCLEOTIDE SEQUENCE</scope>
    <source>
        <strain evidence="4">KCTC 12113</strain>
    </source>
</reference>
<proteinExistence type="predicted"/>
<gene>
    <name evidence="4" type="ORF">GCM10007383_17810</name>
</gene>
<dbReference type="Pfam" id="PF13505">
    <property type="entry name" value="OMP_b-brl"/>
    <property type="match status" value="1"/>
</dbReference>
<dbReference type="Proteomes" id="UP000634668">
    <property type="component" value="Unassembled WGS sequence"/>
</dbReference>
<reference evidence="4" key="1">
    <citation type="journal article" date="2014" name="Int. J. Syst. Evol. Microbiol.">
        <title>Complete genome sequence of Corynebacterium casei LMG S-19264T (=DSM 44701T), isolated from a smear-ripened cheese.</title>
        <authorList>
            <consortium name="US DOE Joint Genome Institute (JGI-PGF)"/>
            <person name="Walter F."/>
            <person name="Albersmeier A."/>
            <person name="Kalinowski J."/>
            <person name="Ruckert C."/>
        </authorList>
    </citation>
    <scope>NUCLEOTIDE SEQUENCE</scope>
    <source>
        <strain evidence="4">KCTC 12113</strain>
    </source>
</reference>
<feature type="signal peptide" evidence="2">
    <location>
        <begin position="1"/>
        <end position="19"/>
    </location>
</feature>
<keyword evidence="1 2" id="KW-0732">Signal</keyword>
<sequence length="160" mass="16741">MKRIFVVAVLALFGFSVHAQEGFKAGANIGLPVGDAADWSDFSIGLDAAYHWEVADSFSAGIAAGFTNAIGKKIAGVKIDDIQFLPVAASGRFAAGEDFSLGADLGYAIGINDGNDGGFYYRPLVGYQIGSDMELNLSFTGISLDGGSWNTINLGVMFNL</sequence>
<evidence type="ECO:0000256" key="2">
    <source>
        <dbReference type="SAM" id="SignalP"/>
    </source>
</evidence>
<evidence type="ECO:0000313" key="4">
    <source>
        <dbReference type="EMBL" id="GGW33220.1"/>
    </source>
</evidence>
<evidence type="ECO:0000259" key="3">
    <source>
        <dbReference type="Pfam" id="PF13505"/>
    </source>
</evidence>
<dbReference type="InterPro" id="IPR027385">
    <property type="entry name" value="Beta-barrel_OMP"/>
</dbReference>
<dbReference type="InterPro" id="IPR011250">
    <property type="entry name" value="OMP/PagP_B-barrel"/>
</dbReference>
<feature type="chain" id="PRO_5037481073" description="Outer membrane protein beta-barrel domain-containing protein" evidence="2">
    <location>
        <begin position="20"/>
        <end position="160"/>
    </location>
</feature>
<dbReference type="AlphaFoldDB" id="A0A918MLD3"/>
<dbReference type="RefSeq" id="WP_026812890.1">
    <property type="nucleotide sequence ID" value="NZ_BMWP01000010.1"/>
</dbReference>
<comment type="caution">
    <text evidence="4">The sequence shown here is derived from an EMBL/GenBank/DDBJ whole genome shotgun (WGS) entry which is preliminary data.</text>
</comment>
<evidence type="ECO:0000313" key="5">
    <source>
        <dbReference type="Proteomes" id="UP000634668"/>
    </source>
</evidence>
<dbReference type="SUPFAM" id="SSF56925">
    <property type="entry name" value="OMPA-like"/>
    <property type="match status" value="1"/>
</dbReference>
<organism evidence="4 5">
    <name type="scientific">Arenibacter certesii</name>
    <dbReference type="NCBI Taxonomy" id="228955"/>
    <lineage>
        <taxon>Bacteria</taxon>
        <taxon>Pseudomonadati</taxon>
        <taxon>Bacteroidota</taxon>
        <taxon>Flavobacteriia</taxon>
        <taxon>Flavobacteriales</taxon>
        <taxon>Flavobacteriaceae</taxon>
        <taxon>Arenibacter</taxon>
    </lineage>
</organism>
<keyword evidence="5" id="KW-1185">Reference proteome</keyword>
<feature type="domain" description="Outer membrane protein beta-barrel" evidence="3">
    <location>
        <begin position="8"/>
        <end position="158"/>
    </location>
</feature>
<dbReference type="EMBL" id="BMWP01000010">
    <property type="protein sequence ID" value="GGW33220.1"/>
    <property type="molecule type" value="Genomic_DNA"/>
</dbReference>